<proteinExistence type="predicted"/>
<dbReference type="AlphaFoldDB" id="A0ABC8JZQ1"/>
<gene>
    <name evidence="2" type="ORF">ERUC_LOCUS16763</name>
</gene>
<name>A0ABC8JZQ1_ERUVS</name>
<organism evidence="2 3">
    <name type="scientific">Eruca vesicaria subsp. sativa</name>
    <name type="common">Garden rocket</name>
    <name type="synonym">Eruca sativa</name>
    <dbReference type="NCBI Taxonomy" id="29727"/>
    <lineage>
        <taxon>Eukaryota</taxon>
        <taxon>Viridiplantae</taxon>
        <taxon>Streptophyta</taxon>
        <taxon>Embryophyta</taxon>
        <taxon>Tracheophyta</taxon>
        <taxon>Spermatophyta</taxon>
        <taxon>Magnoliopsida</taxon>
        <taxon>eudicotyledons</taxon>
        <taxon>Gunneridae</taxon>
        <taxon>Pentapetalae</taxon>
        <taxon>rosids</taxon>
        <taxon>malvids</taxon>
        <taxon>Brassicales</taxon>
        <taxon>Brassicaceae</taxon>
        <taxon>Brassiceae</taxon>
        <taxon>Eruca</taxon>
    </lineage>
</organism>
<reference evidence="2 3" key="1">
    <citation type="submission" date="2022-03" db="EMBL/GenBank/DDBJ databases">
        <authorList>
            <person name="Macdonald S."/>
            <person name="Ahmed S."/>
            <person name="Newling K."/>
        </authorList>
    </citation>
    <scope>NUCLEOTIDE SEQUENCE [LARGE SCALE GENOMIC DNA]</scope>
</reference>
<accession>A0ABC8JZQ1</accession>
<dbReference type="EMBL" id="CAKOAT010152932">
    <property type="protein sequence ID" value="CAH8345874.1"/>
    <property type="molecule type" value="Genomic_DNA"/>
</dbReference>
<evidence type="ECO:0000313" key="3">
    <source>
        <dbReference type="Proteomes" id="UP001642260"/>
    </source>
</evidence>
<protein>
    <recommendedName>
        <fullName evidence="4">Growth-regulating factor</fullName>
    </recommendedName>
</protein>
<comment type="caution">
    <text evidence="2">The sequence shown here is derived from an EMBL/GenBank/DDBJ whole genome shotgun (WGS) entry which is preliminary data.</text>
</comment>
<sequence length="211" mass="23444">MGFLPLNIQIKPIDELAQLPPWNPADAAVKAKLRRTAAKTKISPPQQQQLQFVGFDGVSEPPCLLQHHHHSASEPVMFYGQSSPFGYDDTWTGGWEKQSVQRLVAWNSGGVTDTRNGGGGVYPSPTSYQPVHGQSQLMYSQRSPLQSSYTPMIRAWFDPHHHHSISTDDLNHHHHQFSSGFGVPARFQGQEEEQQDGLTNKPSSASSVSRH</sequence>
<dbReference type="Proteomes" id="UP001642260">
    <property type="component" value="Unassembled WGS sequence"/>
</dbReference>
<keyword evidence="3" id="KW-1185">Reference proteome</keyword>
<evidence type="ECO:0008006" key="4">
    <source>
        <dbReference type="Google" id="ProtNLM"/>
    </source>
</evidence>
<feature type="region of interest" description="Disordered" evidence="1">
    <location>
        <begin position="187"/>
        <end position="211"/>
    </location>
</feature>
<evidence type="ECO:0000313" key="2">
    <source>
        <dbReference type="EMBL" id="CAH8345874.1"/>
    </source>
</evidence>
<evidence type="ECO:0000256" key="1">
    <source>
        <dbReference type="SAM" id="MobiDB-lite"/>
    </source>
</evidence>
<feature type="compositionally biased region" description="Polar residues" evidence="1">
    <location>
        <begin position="196"/>
        <end position="211"/>
    </location>
</feature>